<dbReference type="EMBL" id="LR593886">
    <property type="protein sequence ID" value="VTR94145.1"/>
    <property type="molecule type" value="Genomic_DNA"/>
</dbReference>
<name>A0A6P2D1B1_9BACT</name>
<keyword evidence="3" id="KW-1185">Reference proteome</keyword>
<keyword evidence="2" id="KW-0808">Transferase</keyword>
<dbReference type="GO" id="GO:0016740">
    <property type="term" value="F:transferase activity"/>
    <property type="evidence" value="ECO:0007669"/>
    <property type="project" value="UniProtKB-KW"/>
</dbReference>
<evidence type="ECO:0000256" key="1">
    <source>
        <dbReference type="SAM" id="MobiDB-lite"/>
    </source>
</evidence>
<protein>
    <submittedName>
        <fullName evidence="2">2 3 -cyclic nucleotide 2 -phosphodiesterase: 3'-phosphoadenosine 5'-phosphosulfate sulfotransferase</fullName>
    </submittedName>
</protein>
<dbReference type="AlphaFoldDB" id="A0A6P2D1B1"/>
<gene>
    <name evidence="2" type="ORF">SOIL9_35690</name>
</gene>
<proteinExistence type="predicted"/>
<dbReference type="Proteomes" id="UP000464178">
    <property type="component" value="Chromosome"/>
</dbReference>
<sequence length="206" mass="23397">MVFRPIMEMTTDDVWQLLLQRTPPWGGSHRELVTLYRNARGGECPLVIDKSAAPSCGTSSSRFGCWTCTVIEKDRSMEAMIDAGNEHLEPLMEFRDWLAVFRNERSKRMVERRDGRIALMGDGVTTVAGPFTVEARQEILDKLLETQASVQMPLISNDEISRIKAIWADDAVAEAKRHLKQREQLRAREQARTGYRCSSRATPGTR</sequence>
<dbReference type="KEGG" id="gms:SOIL9_35690"/>
<organism evidence="2 3">
    <name type="scientific">Gemmata massiliana</name>
    <dbReference type="NCBI Taxonomy" id="1210884"/>
    <lineage>
        <taxon>Bacteria</taxon>
        <taxon>Pseudomonadati</taxon>
        <taxon>Planctomycetota</taxon>
        <taxon>Planctomycetia</taxon>
        <taxon>Gemmatales</taxon>
        <taxon>Gemmataceae</taxon>
        <taxon>Gemmata</taxon>
    </lineage>
</organism>
<accession>A0A6P2D1B1</accession>
<reference evidence="2 3" key="1">
    <citation type="submission" date="2019-05" db="EMBL/GenBank/DDBJ databases">
        <authorList>
            <consortium name="Science for Life Laboratories"/>
        </authorList>
    </citation>
    <scope>NUCLEOTIDE SEQUENCE [LARGE SCALE GENOMIC DNA]</scope>
    <source>
        <strain evidence="2">Soil9</strain>
    </source>
</reference>
<evidence type="ECO:0000313" key="2">
    <source>
        <dbReference type="EMBL" id="VTR94145.1"/>
    </source>
</evidence>
<evidence type="ECO:0000313" key="3">
    <source>
        <dbReference type="Proteomes" id="UP000464178"/>
    </source>
</evidence>
<feature type="region of interest" description="Disordered" evidence="1">
    <location>
        <begin position="187"/>
        <end position="206"/>
    </location>
</feature>